<evidence type="ECO:0000256" key="2">
    <source>
        <dbReference type="ARBA" id="ARBA00022473"/>
    </source>
</evidence>
<name>A0AAN9A9Z8_HALRR</name>
<keyword evidence="3" id="KW-0964">Secreted</keyword>
<comment type="similarity">
    <text evidence="12">Belongs to the reelin family.</text>
</comment>
<evidence type="ECO:0000256" key="1">
    <source>
        <dbReference type="ARBA" id="ARBA00004498"/>
    </source>
</evidence>
<comment type="subunit">
    <text evidence="14">Oligomer of disulfide-linked homodimers.</text>
</comment>
<keyword evidence="10" id="KW-0106">Calcium</keyword>
<keyword evidence="6" id="KW-0479">Metal-binding</keyword>
<evidence type="ECO:0000256" key="4">
    <source>
        <dbReference type="ARBA" id="ARBA00022530"/>
    </source>
</evidence>
<dbReference type="GO" id="GO:0007417">
    <property type="term" value="P:central nervous system development"/>
    <property type="evidence" value="ECO:0007669"/>
    <property type="project" value="InterPro"/>
</dbReference>
<comment type="function">
    <text evidence="15">Extracellular matrix serine protease secreted by pioneer neurons that plays a role in layering of neurons in the cerebral cortex and cerebellum by coordinating cell positioning during neurodevelopment. Regulates microtubule function in neurons and neuronal migration. Binding to the extracellular domains of lipoprotein receptors VLDLR and LRP8/APOER2 induces tyrosine phosphorylation of DAB1 and modulation of TAU phosphorylation. Affects migration of sympathetic preganglionic neurons in the spinal cord, where it seems to act as a barrier to neuronal migration. Enzymatic activity is important for the modulation of cell adhesion.</text>
</comment>
<evidence type="ECO:0000256" key="14">
    <source>
        <dbReference type="ARBA" id="ARBA00044961"/>
    </source>
</evidence>
<evidence type="ECO:0000256" key="12">
    <source>
        <dbReference type="ARBA" id="ARBA00023773"/>
    </source>
</evidence>
<evidence type="ECO:0000256" key="7">
    <source>
        <dbReference type="ARBA" id="ARBA00022801"/>
    </source>
</evidence>
<dbReference type="PANTHER" id="PTHR11841">
    <property type="entry name" value="REELIN"/>
    <property type="match status" value="1"/>
</dbReference>
<dbReference type="AlphaFoldDB" id="A0AAN9A9Z8"/>
<reference evidence="17 18" key="1">
    <citation type="submission" date="2023-11" db="EMBL/GenBank/DDBJ databases">
        <title>Halocaridina rubra genome assembly.</title>
        <authorList>
            <person name="Smith C."/>
        </authorList>
    </citation>
    <scope>NUCLEOTIDE SEQUENCE [LARGE SCALE GENOMIC DNA]</scope>
    <source>
        <strain evidence="17">EP-1</strain>
        <tissue evidence="17">Whole</tissue>
    </source>
</reference>
<keyword evidence="18" id="KW-1185">Reference proteome</keyword>
<evidence type="ECO:0000256" key="6">
    <source>
        <dbReference type="ARBA" id="ARBA00022723"/>
    </source>
</evidence>
<evidence type="ECO:0000256" key="13">
    <source>
        <dbReference type="ARBA" id="ARBA00023900"/>
    </source>
</evidence>
<evidence type="ECO:0000256" key="8">
    <source>
        <dbReference type="ARBA" id="ARBA00022825"/>
    </source>
</evidence>
<keyword evidence="4" id="KW-0272">Extracellular matrix</keyword>
<dbReference type="GO" id="GO:0046872">
    <property type="term" value="F:metal ion binding"/>
    <property type="evidence" value="ECO:0007669"/>
    <property type="project" value="UniProtKB-KW"/>
</dbReference>
<dbReference type="GO" id="GO:0070325">
    <property type="term" value="F:lipoprotein particle receptor binding"/>
    <property type="evidence" value="ECO:0007669"/>
    <property type="project" value="InterPro"/>
</dbReference>
<keyword evidence="8" id="KW-0720">Serine protease</keyword>
<evidence type="ECO:0000313" key="18">
    <source>
        <dbReference type="Proteomes" id="UP001381693"/>
    </source>
</evidence>
<dbReference type="Gene3D" id="2.60.120.260">
    <property type="entry name" value="Galactose-binding domain-like"/>
    <property type="match status" value="1"/>
</dbReference>
<comment type="caution">
    <text evidence="17">The sequence shown here is derived from an EMBL/GenBank/DDBJ whole genome shotgun (WGS) entry which is preliminary data.</text>
</comment>
<dbReference type="Proteomes" id="UP001381693">
    <property type="component" value="Unassembled WGS sequence"/>
</dbReference>
<evidence type="ECO:0000256" key="3">
    <source>
        <dbReference type="ARBA" id="ARBA00022525"/>
    </source>
</evidence>
<keyword evidence="9" id="KW-0862">Zinc</keyword>
<evidence type="ECO:0000256" key="11">
    <source>
        <dbReference type="ARBA" id="ARBA00022889"/>
    </source>
</evidence>
<dbReference type="PANTHER" id="PTHR11841:SF1">
    <property type="entry name" value="REELIN"/>
    <property type="match status" value="1"/>
</dbReference>
<keyword evidence="2" id="KW-0217">Developmental protein</keyword>
<dbReference type="GO" id="GO:0008236">
    <property type="term" value="F:serine-type peptidase activity"/>
    <property type="evidence" value="ECO:0007669"/>
    <property type="project" value="UniProtKB-KW"/>
</dbReference>
<keyword evidence="11" id="KW-0130">Cell adhesion</keyword>
<keyword evidence="16" id="KW-0175">Coiled coil</keyword>
<dbReference type="InterPro" id="IPR049419">
    <property type="entry name" value="Reelin_subrepeat-B"/>
</dbReference>
<comment type="subcellular location">
    <subcellularLocation>
        <location evidence="1">Secreted</location>
        <location evidence="1">Extracellular space</location>
        <location evidence="1">Extracellular matrix</location>
    </subcellularLocation>
</comment>
<dbReference type="Pfam" id="PF21471">
    <property type="entry name" value="Reelin_subrepeat-B"/>
    <property type="match status" value="1"/>
</dbReference>
<evidence type="ECO:0000256" key="10">
    <source>
        <dbReference type="ARBA" id="ARBA00022837"/>
    </source>
</evidence>
<dbReference type="EMBL" id="JAXCGZ010006410">
    <property type="protein sequence ID" value="KAK7079779.1"/>
    <property type="molecule type" value="Genomic_DNA"/>
</dbReference>
<evidence type="ECO:0000313" key="17">
    <source>
        <dbReference type="EMBL" id="KAK7079779.1"/>
    </source>
</evidence>
<feature type="coiled-coil region" evidence="16">
    <location>
        <begin position="14"/>
        <end position="62"/>
    </location>
</feature>
<accession>A0AAN9A9Z8</accession>
<evidence type="ECO:0000256" key="5">
    <source>
        <dbReference type="ARBA" id="ARBA00022670"/>
    </source>
</evidence>
<gene>
    <name evidence="17" type="ORF">SK128_027759</name>
</gene>
<evidence type="ECO:0000256" key="9">
    <source>
        <dbReference type="ARBA" id="ARBA00022833"/>
    </source>
</evidence>
<dbReference type="GO" id="GO:0007155">
    <property type="term" value="P:cell adhesion"/>
    <property type="evidence" value="ECO:0007669"/>
    <property type="project" value="UniProtKB-KW"/>
</dbReference>
<keyword evidence="5" id="KW-0645">Protease</keyword>
<keyword evidence="7" id="KW-0378">Hydrolase</keyword>
<evidence type="ECO:0000256" key="16">
    <source>
        <dbReference type="SAM" id="Coils"/>
    </source>
</evidence>
<dbReference type="GO" id="GO:0001764">
    <property type="term" value="P:neuron migration"/>
    <property type="evidence" value="ECO:0007669"/>
    <property type="project" value="InterPro"/>
</dbReference>
<sequence length="238" mass="26507">MKRLEVIRSLEEAKRARGQERIELEKRIKKLEREKTELEIRISKQEDNNKQLNDNLNESNVSSLLSSEIDEIAALNVQIKVLCRANCLWVKKCGCVGSGPSPTSKMDPIAAKAISSGKIHVSQINLECGQGVSKVEVESSADDGLTWALLHRRCLPAWCDRQHSPYSSSLRPQEIDSWGLVTLPLPYFSLTSHTQFRFRTILGPNDTLSSWAVDNVYIGTCNMGCSGRGLCQSDGTCK</sequence>
<organism evidence="17 18">
    <name type="scientific">Halocaridina rubra</name>
    <name type="common">Hawaiian red shrimp</name>
    <dbReference type="NCBI Taxonomy" id="373956"/>
    <lineage>
        <taxon>Eukaryota</taxon>
        <taxon>Metazoa</taxon>
        <taxon>Ecdysozoa</taxon>
        <taxon>Arthropoda</taxon>
        <taxon>Crustacea</taxon>
        <taxon>Multicrustacea</taxon>
        <taxon>Malacostraca</taxon>
        <taxon>Eumalacostraca</taxon>
        <taxon>Eucarida</taxon>
        <taxon>Decapoda</taxon>
        <taxon>Pleocyemata</taxon>
        <taxon>Caridea</taxon>
        <taxon>Atyoidea</taxon>
        <taxon>Atyidae</taxon>
        <taxon>Halocaridina</taxon>
    </lineage>
</organism>
<dbReference type="InterPro" id="IPR034968">
    <property type="entry name" value="Reelin"/>
</dbReference>
<protein>
    <recommendedName>
        <fullName evidence="13">Reelin</fullName>
    </recommendedName>
</protein>
<dbReference type="GO" id="GO:0006508">
    <property type="term" value="P:proteolysis"/>
    <property type="evidence" value="ECO:0007669"/>
    <property type="project" value="UniProtKB-KW"/>
</dbReference>
<evidence type="ECO:0000256" key="15">
    <source>
        <dbReference type="ARBA" id="ARBA00046064"/>
    </source>
</evidence>
<proteinExistence type="inferred from homology"/>